<gene>
    <name evidence="2" type="ORF">GCM10010992_00380</name>
</gene>
<protein>
    <recommendedName>
        <fullName evidence="4">Lipoprotein</fullName>
    </recommendedName>
</protein>
<dbReference type="EMBL" id="BMLV01000001">
    <property type="protein sequence ID" value="GGP01054.1"/>
    <property type="molecule type" value="Genomic_DNA"/>
</dbReference>
<feature type="signal peptide" evidence="1">
    <location>
        <begin position="1"/>
        <end position="21"/>
    </location>
</feature>
<sequence>MKKYNNFLAVILLSVIAISCAVNYTTPGGDVKISNLADEDISKILQNKPSAEFPVNIAVARIQAPNYTNYVYQNRYARTENSGQNFSMILTRDADEEVSFAELGKLKGIKQISPFNKLLLPYNYKTIKDLRLAAAKMKASMLLVYTFDSQFSIDNKNYGPQNIFSLGYLKNKNVKVRTTASAALFDVQTEYLYGLAEATAEQNKTSNAWKKQDEVDNLRIETEKESFKKLSSQIKEMWNGVVDEYKK</sequence>
<accession>A0ABQ2NFM5</accession>
<name>A0ABQ2NFM5_9FLAO</name>
<dbReference type="Proteomes" id="UP000620064">
    <property type="component" value="Unassembled WGS sequence"/>
</dbReference>
<dbReference type="PROSITE" id="PS51257">
    <property type="entry name" value="PROKAR_LIPOPROTEIN"/>
    <property type="match status" value="1"/>
</dbReference>
<reference evidence="3" key="1">
    <citation type="journal article" date="2019" name="Int. J. Syst. Evol. Microbiol.">
        <title>The Global Catalogue of Microorganisms (GCM) 10K type strain sequencing project: providing services to taxonomists for standard genome sequencing and annotation.</title>
        <authorList>
            <consortium name="The Broad Institute Genomics Platform"/>
            <consortium name="The Broad Institute Genome Sequencing Center for Infectious Disease"/>
            <person name="Wu L."/>
            <person name="Ma J."/>
        </authorList>
    </citation>
    <scope>NUCLEOTIDE SEQUENCE [LARGE SCALE GENOMIC DNA]</scope>
    <source>
        <strain evidence="3">CGMCC 1.7656</strain>
    </source>
</reference>
<evidence type="ECO:0000313" key="3">
    <source>
        <dbReference type="Proteomes" id="UP000620064"/>
    </source>
</evidence>
<organism evidence="2 3">
    <name type="scientific">Cloacibacterium rupense</name>
    <dbReference type="NCBI Taxonomy" id="517423"/>
    <lineage>
        <taxon>Bacteria</taxon>
        <taxon>Pseudomonadati</taxon>
        <taxon>Bacteroidota</taxon>
        <taxon>Flavobacteriia</taxon>
        <taxon>Flavobacteriales</taxon>
        <taxon>Weeksellaceae</taxon>
    </lineage>
</organism>
<keyword evidence="3" id="KW-1185">Reference proteome</keyword>
<evidence type="ECO:0000256" key="1">
    <source>
        <dbReference type="SAM" id="SignalP"/>
    </source>
</evidence>
<evidence type="ECO:0008006" key="4">
    <source>
        <dbReference type="Google" id="ProtNLM"/>
    </source>
</evidence>
<feature type="chain" id="PRO_5047365536" description="Lipoprotein" evidence="1">
    <location>
        <begin position="22"/>
        <end position="247"/>
    </location>
</feature>
<comment type="caution">
    <text evidence="2">The sequence shown here is derived from an EMBL/GenBank/DDBJ whole genome shotgun (WGS) entry which is preliminary data.</text>
</comment>
<dbReference type="RefSeq" id="WP_188616061.1">
    <property type="nucleotide sequence ID" value="NZ_BMLV01000001.1"/>
</dbReference>
<evidence type="ECO:0000313" key="2">
    <source>
        <dbReference type="EMBL" id="GGP01054.1"/>
    </source>
</evidence>
<proteinExistence type="predicted"/>
<keyword evidence="1" id="KW-0732">Signal</keyword>